<accession>J0WU58</accession>
<feature type="region of interest" description="Disordered" evidence="1">
    <location>
        <begin position="98"/>
        <end position="134"/>
    </location>
</feature>
<feature type="compositionally biased region" description="Low complexity" evidence="1">
    <location>
        <begin position="106"/>
        <end position="127"/>
    </location>
</feature>
<gene>
    <name evidence="2" type="ORF">AURDEDRAFT_116909</name>
</gene>
<dbReference type="AlphaFoldDB" id="J0WU58"/>
<feature type="region of interest" description="Disordered" evidence="1">
    <location>
        <begin position="1"/>
        <end position="23"/>
    </location>
</feature>
<dbReference type="KEGG" id="adl:AURDEDRAFT_116909"/>
<dbReference type="InParanoid" id="J0WU58"/>
<evidence type="ECO:0000313" key="2">
    <source>
        <dbReference type="EMBL" id="EJD37216.1"/>
    </source>
</evidence>
<name>J0WU58_AURST</name>
<reference evidence="3" key="1">
    <citation type="journal article" date="2012" name="Science">
        <title>The Paleozoic origin of enzymatic lignin decomposition reconstructed from 31 fungal genomes.</title>
        <authorList>
            <person name="Floudas D."/>
            <person name="Binder M."/>
            <person name="Riley R."/>
            <person name="Barry K."/>
            <person name="Blanchette R.A."/>
            <person name="Henrissat B."/>
            <person name="Martinez A.T."/>
            <person name="Otillar R."/>
            <person name="Spatafora J.W."/>
            <person name="Yadav J.S."/>
            <person name="Aerts A."/>
            <person name="Benoit I."/>
            <person name="Boyd A."/>
            <person name="Carlson A."/>
            <person name="Copeland A."/>
            <person name="Coutinho P.M."/>
            <person name="de Vries R.P."/>
            <person name="Ferreira P."/>
            <person name="Findley K."/>
            <person name="Foster B."/>
            <person name="Gaskell J."/>
            <person name="Glotzer D."/>
            <person name="Gorecki P."/>
            <person name="Heitman J."/>
            <person name="Hesse C."/>
            <person name="Hori C."/>
            <person name="Igarashi K."/>
            <person name="Jurgens J.A."/>
            <person name="Kallen N."/>
            <person name="Kersten P."/>
            <person name="Kohler A."/>
            <person name="Kuees U."/>
            <person name="Kumar T.K.A."/>
            <person name="Kuo A."/>
            <person name="LaButti K."/>
            <person name="Larrondo L.F."/>
            <person name="Lindquist E."/>
            <person name="Ling A."/>
            <person name="Lombard V."/>
            <person name="Lucas S."/>
            <person name="Lundell T."/>
            <person name="Martin R."/>
            <person name="McLaughlin D.J."/>
            <person name="Morgenstern I."/>
            <person name="Morin E."/>
            <person name="Murat C."/>
            <person name="Nagy L.G."/>
            <person name="Nolan M."/>
            <person name="Ohm R.A."/>
            <person name="Patyshakuliyeva A."/>
            <person name="Rokas A."/>
            <person name="Ruiz-Duenas F.J."/>
            <person name="Sabat G."/>
            <person name="Salamov A."/>
            <person name="Samejima M."/>
            <person name="Schmutz J."/>
            <person name="Slot J.C."/>
            <person name="St John F."/>
            <person name="Stenlid J."/>
            <person name="Sun H."/>
            <person name="Sun S."/>
            <person name="Syed K."/>
            <person name="Tsang A."/>
            <person name="Wiebenga A."/>
            <person name="Young D."/>
            <person name="Pisabarro A."/>
            <person name="Eastwood D.C."/>
            <person name="Martin F."/>
            <person name="Cullen D."/>
            <person name="Grigoriev I.V."/>
            <person name="Hibbett D.S."/>
        </authorList>
    </citation>
    <scope>NUCLEOTIDE SEQUENCE [LARGE SCALE GENOMIC DNA]</scope>
    <source>
        <strain evidence="3">TFB10046</strain>
    </source>
</reference>
<dbReference type="EMBL" id="JH687845">
    <property type="protein sequence ID" value="EJD37216.1"/>
    <property type="molecule type" value="Genomic_DNA"/>
</dbReference>
<evidence type="ECO:0000256" key="1">
    <source>
        <dbReference type="SAM" id="MobiDB-lite"/>
    </source>
</evidence>
<feature type="compositionally biased region" description="Polar residues" evidence="1">
    <location>
        <begin position="382"/>
        <end position="402"/>
    </location>
</feature>
<feature type="compositionally biased region" description="Low complexity" evidence="1">
    <location>
        <begin position="372"/>
        <end position="381"/>
    </location>
</feature>
<feature type="region of interest" description="Disordered" evidence="1">
    <location>
        <begin position="365"/>
        <end position="410"/>
    </location>
</feature>
<protein>
    <submittedName>
        <fullName evidence="2">Uncharacterized protein</fullName>
    </submittedName>
</protein>
<dbReference type="Proteomes" id="UP000006514">
    <property type="component" value="Unassembled WGS sequence"/>
</dbReference>
<sequence length="410" mass="45011">MAQYDGGQEAAPGPSGAAGTPTAERLTLLGSDAEAQQEVAAGGESGEDVEVRRAVASAQLGMLRRFQMVQDEGRLASCLSQAHEECSISHDPAAEVDDAETQAHVASATPGPSGSSSNSYTSHSAAAQEPDARPDAEFWERVSTPKVNKTKEYKVLVALDDEDLLAVVPYGNGFCRRPLLERASATTLYKLTTKTAWSKIETGRRVTVEHMERLRGDAARDADMLELRMASDTAEGIAVRRIRLIVLGRLDTLIAAHKGQVAPQLPADAQYPQDEKVMTALRRPVHNNDWISCVWCGQKREAREDKNYVREHLEKVGKIDHYCCPFFRALKDKGLVDAWRRKHINGVHQHDRWIFDKPAAQPGCEEREKLARAAAAEQQQEVGQESSVGKAQTNAKSATSSRGPHPYRRA</sequence>
<proteinExistence type="predicted"/>
<evidence type="ECO:0000313" key="3">
    <source>
        <dbReference type="Proteomes" id="UP000006514"/>
    </source>
</evidence>
<organism evidence="2 3">
    <name type="scientific">Auricularia subglabra (strain TFB-10046 / SS5)</name>
    <name type="common">White-rot fungus</name>
    <name type="synonym">Auricularia delicata (strain TFB10046)</name>
    <dbReference type="NCBI Taxonomy" id="717982"/>
    <lineage>
        <taxon>Eukaryota</taxon>
        <taxon>Fungi</taxon>
        <taxon>Dikarya</taxon>
        <taxon>Basidiomycota</taxon>
        <taxon>Agaricomycotina</taxon>
        <taxon>Agaricomycetes</taxon>
        <taxon>Auriculariales</taxon>
        <taxon>Auriculariaceae</taxon>
        <taxon>Auricularia</taxon>
    </lineage>
</organism>
<keyword evidence="3" id="KW-1185">Reference proteome</keyword>